<evidence type="ECO:0000313" key="2">
    <source>
        <dbReference type="EMBL" id="EKX64669.1"/>
    </source>
</evidence>
<dbReference type="EMBL" id="AEJC01000359">
    <property type="protein sequence ID" value="EKX64669.1"/>
    <property type="molecule type" value="Genomic_DNA"/>
</dbReference>
<feature type="non-terminal residue" evidence="2">
    <location>
        <position position="52"/>
    </location>
</feature>
<organism evidence="2 3">
    <name type="scientific">Streptomyces ipomoeae 91-03</name>
    <dbReference type="NCBI Taxonomy" id="698759"/>
    <lineage>
        <taxon>Bacteria</taxon>
        <taxon>Bacillati</taxon>
        <taxon>Actinomycetota</taxon>
        <taxon>Actinomycetes</taxon>
        <taxon>Kitasatosporales</taxon>
        <taxon>Streptomycetaceae</taxon>
        <taxon>Streptomyces</taxon>
    </lineage>
</organism>
<feature type="region of interest" description="Disordered" evidence="1">
    <location>
        <begin position="1"/>
        <end position="52"/>
    </location>
</feature>
<dbReference type="AlphaFoldDB" id="L1KVV1"/>
<proteinExistence type="predicted"/>
<feature type="compositionally biased region" description="Polar residues" evidence="1">
    <location>
        <begin position="43"/>
        <end position="52"/>
    </location>
</feature>
<keyword evidence="3" id="KW-1185">Reference proteome</keyword>
<sequence length="52" mass="5348">MSGTGNAFHEPSSAPWSRVRESTAGALPSAAGYSSIIRVRTSPGPSSRQVST</sequence>
<evidence type="ECO:0000256" key="1">
    <source>
        <dbReference type="SAM" id="MobiDB-lite"/>
    </source>
</evidence>
<reference evidence="2 3" key="1">
    <citation type="submission" date="2012-11" db="EMBL/GenBank/DDBJ databases">
        <authorList>
            <person name="Huguet-Tapia J.C."/>
            <person name="Durkin A.S."/>
            <person name="Pettis G.S."/>
            <person name="Badger J.H."/>
        </authorList>
    </citation>
    <scope>NUCLEOTIDE SEQUENCE [LARGE SCALE GENOMIC DNA]</scope>
    <source>
        <strain evidence="2 3">91-03</strain>
    </source>
</reference>
<evidence type="ECO:0000313" key="3">
    <source>
        <dbReference type="Proteomes" id="UP000010411"/>
    </source>
</evidence>
<dbReference type="Proteomes" id="UP000010411">
    <property type="component" value="Unassembled WGS sequence"/>
</dbReference>
<protein>
    <submittedName>
        <fullName evidence="2">Uncharacterized protein</fullName>
    </submittedName>
</protein>
<accession>L1KVV1</accession>
<comment type="caution">
    <text evidence="2">The sequence shown here is derived from an EMBL/GenBank/DDBJ whole genome shotgun (WGS) entry which is preliminary data.</text>
</comment>
<name>L1KVV1_9ACTN</name>
<gene>
    <name evidence="2" type="ORF">STRIP9103_08969</name>
</gene>